<evidence type="ECO:0000256" key="2">
    <source>
        <dbReference type="SAM" id="SignalP"/>
    </source>
</evidence>
<dbReference type="InterPro" id="IPR011050">
    <property type="entry name" value="Pectin_lyase_fold/virulence"/>
</dbReference>
<sequence length="588" mass="62005">MRLCKVCPRASVSFCFSLFSLLSLSLACSLEVTIGGTECSDSGLCTIIQGLNTCLFDTKCDSFPVITCVITVQGEISGEGNSNLVFDAASKIDELSIILEGDVTLDGGFFIHVSNNAFTSLQIQSPGTTVGIFGASETCFSYTSDNENSFVRLRGIEFLNATTTDGTPPAMVLDTPGTIDLPLVGFSNTQSSGDCGAASIQLYPTTSMNDQPAAYFEDTVAAGQGGGLCLYGSVGTNVSFAMPDFMGSHALNRGGGIYIKGPGSFHISSILGTPSVWANNGSLIYAEDFDLLRVSDSDYTLSGRSTGITASEAGGIYAQSFRPGAAVEVERLVVRGSTMESSGGALYIEGVETANIQQSYFAGCSATYGYGGAILFNGVDTIEVQESEFASNRANSGASLACIGGSSTAHISDVMFIGDVLYDIYGPDEELDIYSDGSCTDSFWYSQSPCPQKFACSSCADSVCGTSSLKCFCYCDSESCSGPSSSPSPAPSFENFPTNTVVAVSVSIDEIPSSYDEDTEQSGLSTLWIVVLSLLGVMFAIMFVVLIGLLLVFGKHKKAKMLEKYQVIDTQSPDTPQREDDGIYHHTD</sequence>
<keyword evidence="1" id="KW-0472">Membrane</keyword>
<dbReference type="AlphaFoldDB" id="A0A7S4M7L6"/>
<gene>
    <name evidence="3" type="ORF">VSP0166_LOCUS2954</name>
</gene>
<organism evidence="3">
    <name type="scientific">Vannella robusta</name>
    <dbReference type="NCBI Taxonomy" id="1487602"/>
    <lineage>
        <taxon>Eukaryota</taxon>
        <taxon>Amoebozoa</taxon>
        <taxon>Discosea</taxon>
        <taxon>Flabellinia</taxon>
        <taxon>Vannellidae</taxon>
        <taxon>Vannella</taxon>
    </lineage>
</organism>
<feature type="transmembrane region" description="Helical" evidence="1">
    <location>
        <begin position="527"/>
        <end position="554"/>
    </location>
</feature>
<proteinExistence type="predicted"/>
<evidence type="ECO:0000313" key="3">
    <source>
        <dbReference type="EMBL" id="CAE2205209.1"/>
    </source>
</evidence>
<feature type="signal peptide" evidence="2">
    <location>
        <begin position="1"/>
        <end position="27"/>
    </location>
</feature>
<feature type="chain" id="PRO_5031153771" evidence="2">
    <location>
        <begin position="28"/>
        <end position="588"/>
    </location>
</feature>
<reference evidence="3" key="1">
    <citation type="submission" date="2021-01" db="EMBL/GenBank/DDBJ databases">
        <authorList>
            <person name="Corre E."/>
            <person name="Pelletier E."/>
            <person name="Niang G."/>
            <person name="Scheremetjew M."/>
            <person name="Finn R."/>
            <person name="Kale V."/>
            <person name="Holt S."/>
            <person name="Cochrane G."/>
            <person name="Meng A."/>
            <person name="Brown T."/>
            <person name="Cohen L."/>
        </authorList>
    </citation>
    <scope>NUCLEOTIDE SEQUENCE</scope>
    <source>
        <strain evidence="3">DIVA3 518/3/11/1/6</strain>
    </source>
</reference>
<accession>A0A7S4M7L6</accession>
<keyword evidence="1" id="KW-0812">Transmembrane</keyword>
<dbReference type="EMBL" id="HBKP01004087">
    <property type="protein sequence ID" value="CAE2205209.1"/>
    <property type="molecule type" value="Transcribed_RNA"/>
</dbReference>
<dbReference type="PROSITE" id="PS51257">
    <property type="entry name" value="PROKAR_LIPOPROTEIN"/>
    <property type="match status" value="1"/>
</dbReference>
<evidence type="ECO:0000256" key="1">
    <source>
        <dbReference type="SAM" id="Phobius"/>
    </source>
</evidence>
<keyword evidence="2" id="KW-0732">Signal</keyword>
<protein>
    <submittedName>
        <fullName evidence="3">Uncharacterized protein</fullName>
    </submittedName>
</protein>
<name>A0A7S4M7L6_9EUKA</name>
<keyword evidence="1" id="KW-1133">Transmembrane helix</keyword>
<dbReference type="SUPFAM" id="SSF51126">
    <property type="entry name" value="Pectin lyase-like"/>
    <property type="match status" value="1"/>
</dbReference>